<feature type="transmembrane region" description="Helical" evidence="1">
    <location>
        <begin position="279"/>
        <end position="297"/>
    </location>
</feature>
<sequence length="554" mass="64207">MSRNYQIMYVGMFLFLSLIAAFPFFTNDSLHFGHDLGVHLLRIEGIKEALQDNKLLADISTVYLQGFGYPMDLFYPNLMLYIPAIARVLGFSMIHSYKIFMFITVFFTFISMFYSVLKISKHQSIAFFASVFYTMSAYRMIDIYIRAAVGEIVVLVFIPLVLLGVYYVLYEDNKKWYILTIGFTGVLLSHILTTLWTFGLLLLITLVSFQKLMKEKQRILSLIYAGIATFGLTAYFTLPMVEQYISSDLYIKHTSTFAADESALHWINLIKTSILNVHYPMNVGLVFLLLPFIRIFVKKKSSLIKTADWLTFMGIAFLLMSTNLFPWGIAKGVLGNIQFPWRLLLYTTLFFSVSGSIYLYELLKGRKDILRIFYILIPLIMLLSNAPLFNYYLKDQKVLLKEDKEELNSLWIGAGKEYLPVNITLDDIRKRSKHKLTDNDNVEIENYQKNGTEISFTYHTEQKQTIELPLIYYKGYHVYDTQNGEREELPIELGEKDFISVTLQGDGKLTTEYERTFIQKCSSYLSLLTLILALIFFFFRKRSCGYSLSASENK</sequence>
<keyword evidence="1" id="KW-1133">Transmembrane helix</keyword>
<evidence type="ECO:0000313" key="2">
    <source>
        <dbReference type="EMBL" id="ALC82541.1"/>
    </source>
</evidence>
<feature type="transmembrane region" description="Helical" evidence="1">
    <location>
        <begin position="219"/>
        <end position="238"/>
    </location>
</feature>
<evidence type="ECO:0000256" key="1">
    <source>
        <dbReference type="SAM" id="Phobius"/>
    </source>
</evidence>
<name>A0A0M4FKY0_9BACI</name>
<dbReference type="STRING" id="1441095.AM592_13840"/>
<dbReference type="AlphaFoldDB" id="A0A0M4FKY0"/>
<reference evidence="2 3" key="2">
    <citation type="journal article" date="2016" name="Int. J. Syst. Evol. Microbiol.">
        <title>Bacillus gobiensis sp. nov., isolated from a soil sample.</title>
        <authorList>
            <person name="Liu B."/>
            <person name="Liu G.H."/>
            <person name="Cetin S."/>
            <person name="Schumann P."/>
            <person name="Pan Z.Z."/>
            <person name="Chen Q.Q."/>
        </authorList>
    </citation>
    <scope>NUCLEOTIDE SEQUENCE [LARGE SCALE GENOMIC DNA]</scope>
    <source>
        <strain evidence="2 3">FJAT-4402</strain>
    </source>
</reference>
<keyword evidence="3" id="KW-1185">Reference proteome</keyword>
<feature type="transmembrane region" description="Helical" evidence="1">
    <location>
        <begin position="99"/>
        <end position="117"/>
    </location>
</feature>
<keyword evidence="1" id="KW-0812">Transmembrane</keyword>
<protein>
    <recommendedName>
        <fullName evidence="4">Membrane protein 6-pyruvoyl-tetrahydropterin synthase-related domain-containing protein</fullName>
    </recommendedName>
</protein>
<proteinExistence type="predicted"/>
<dbReference type="OrthoDB" id="9784157at2"/>
<evidence type="ECO:0008006" key="4">
    <source>
        <dbReference type="Google" id="ProtNLM"/>
    </source>
</evidence>
<feature type="transmembrane region" description="Helical" evidence="1">
    <location>
        <begin position="522"/>
        <end position="539"/>
    </location>
</feature>
<evidence type="ECO:0000313" key="3">
    <source>
        <dbReference type="Proteomes" id="UP000067625"/>
    </source>
</evidence>
<feature type="transmembrane region" description="Helical" evidence="1">
    <location>
        <begin position="341"/>
        <end position="360"/>
    </location>
</feature>
<keyword evidence="1" id="KW-0472">Membrane</keyword>
<feature type="transmembrane region" description="Helical" evidence="1">
    <location>
        <begin position="123"/>
        <end position="141"/>
    </location>
</feature>
<reference evidence="3" key="1">
    <citation type="submission" date="2015-08" db="EMBL/GenBank/DDBJ databases">
        <title>Genome sequencing project for genomic taxonomy and phylogenomics of Bacillus-like bacteria.</title>
        <authorList>
            <person name="Liu B."/>
            <person name="Wang J."/>
            <person name="Zhu Y."/>
            <person name="Liu G."/>
            <person name="Chen Q."/>
            <person name="Chen Z."/>
            <person name="Lan J."/>
            <person name="Che J."/>
            <person name="Ge C."/>
            <person name="Shi H."/>
            <person name="Pan Z."/>
            <person name="Liu X."/>
        </authorList>
    </citation>
    <scope>NUCLEOTIDE SEQUENCE [LARGE SCALE GENOMIC DNA]</scope>
    <source>
        <strain evidence="3">FJAT-4402</strain>
    </source>
</reference>
<feature type="transmembrane region" description="Helical" evidence="1">
    <location>
        <begin position="176"/>
        <end position="207"/>
    </location>
</feature>
<dbReference type="EMBL" id="CP012600">
    <property type="protein sequence ID" value="ALC82541.1"/>
    <property type="molecule type" value="Genomic_DNA"/>
</dbReference>
<dbReference type="Proteomes" id="UP000067625">
    <property type="component" value="Chromosome"/>
</dbReference>
<dbReference type="RefSeq" id="WP_053604338.1">
    <property type="nucleotide sequence ID" value="NZ_CP012600.1"/>
</dbReference>
<feature type="transmembrane region" description="Helical" evidence="1">
    <location>
        <begin position="309"/>
        <end position="329"/>
    </location>
</feature>
<gene>
    <name evidence="2" type="ORF">AM592_13840</name>
</gene>
<feature type="transmembrane region" description="Helical" evidence="1">
    <location>
        <begin position="372"/>
        <end position="393"/>
    </location>
</feature>
<feature type="transmembrane region" description="Helical" evidence="1">
    <location>
        <begin position="73"/>
        <end position="92"/>
    </location>
</feature>
<feature type="transmembrane region" description="Helical" evidence="1">
    <location>
        <begin position="148"/>
        <end position="170"/>
    </location>
</feature>
<organism evidence="2 3">
    <name type="scientific">Bacillus gobiensis</name>
    <dbReference type="NCBI Taxonomy" id="1441095"/>
    <lineage>
        <taxon>Bacteria</taxon>
        <taxon>Bacillati</taxon>
        <taxon>Bacillota</taxon>
        <taxon>Bacilli</taxon>
        <taxon>Bacillales</taxon>
        <taxon>Bacillaceae</taxon>
        <taxon>Bacillus</taxon>
    </lineage>
</organism>
<feature type="transmembrane region" description="Helical" evidence="1">
    <location>
        <begin position="7"/>
        <end position="25"/>
    </location>
</feature>
<accession>A0A0M4FKY0</accession>